<feature type="compositionally biased region" description="Basic and acidic residues" evidence="3">
    <location>
        <begin position="9"/>
        <end position="25"/>
    </location>
</feature>
<evidence type="ECO:0000256" key="1">
    <source>
        <dbReference type="ARBA" id="ARBA00022676"/>
    </source>
</evidence>
<feature type="region of interest" description="Disordered" evidence="3">
    <location>
        <begin position="1"/>
        <end position="47"/>
    </location>
</feature>
<dbReference type="InterPro" id="IPR028098">
    <property type="entry name" value="Glyco_trans_4-like_N"/>
</dbReference>
<name>A0ABR9K107_9ACTN</name>
<feature type="domain" description="Glycosyltransferase subfamily 4-like N-terminal" evidence="4">
    <location>
        <begin position="61"/>
        <end position="222"/>
    </location>
</feature>
<keyword evidence="2" id="KW-0808">Transferase</keyword>
<dbReference type="Pfam" id="PF13579">
    <property type="entry name" value="Glyco_trans_4_4"/>
    <property type="match status" value="1"/>
</dbReference>
<proteinExistence type="predicted"/>
<reference evidence="5 6" key="1">
    <citation type="submission" date="2020-10" db="EMBL/GenBank/DDBJ databases">
        <title>Sequencing the genomes of 1000 actinobacteria strains.</title>
        <authorList>
            <person name="Klenk H.-P."/>
        </authorList>
    </citation>
    <scope>NUCLEOTIDE SEQUENCE [LARGE SCALE GENOMIC DNA]</scope>
    <source>
        <strain evidence="5 6">DSM 46744</strain>
    </source>
</reference>
<comment type="caution">
    <text evidence="5">The sequence shown here is derived from an EMBL/GenBank/DDBJ whole genome shotgun (WGS) entry which is preliminary data.</text>
</comment>
<evidence type="ECO:0000256" key="2">
    <source>
        <dbReference type="ARBA" id="ARBA00022679"/>
    </source>
</evidence>
<dbReference type="Proteomes" id="UP000627838">
    <property type="component" value="Unassembled WGS sequence"/>
</dbReference>
<sequence length="444" mass="45917">MPSEPEQNEPGRNEPELDEPGRNEPEQSGPGRNGPGHSGPGRNGPELDGLRVALVLGTAAGGVGRHVRSVAAGLAARGARVVVCGPADTEDRFGFARPGVRFAEVDLADRPRPLRDAKAVVRLRALLRGADVVHAHGLRAGAFAVAACARPAPEPLRIARGGPPLAVTLHNAVITGGRTAAIYGALERVVARGADVVLGVSPDLEERMRALGARSTGHALVPAPAPRVQPGPAVRADRRAELGVGDRPLIITVGRLADQKGLPTLLDAARGWASREPRPLVGIVGDGPLEDELRARVERERLPVVLLGRRADVPALLAAADVAVVPSVWEGQPLIVQEILRAGRPLVATRVGGIPGLVGAADRTGGGLLQGPESEAALLVPAGDGAALERAVGRVLDDPALAARLAAAAAARAALLPDEDDAVDQLVRLYRELREGSTRGRGRG</sequence>
<dbReference type="SUPFAM" id="SSF53756">
    <property type="entry name" value="UDP-Glycosyltransferase/glycogen phosphorylase"/>
    <property type="match status" value="1"/>
</dbReference>
<dbReference type="InterPro" id="IPR050194">
    <property type="entry name" value="Glycosyltransferase_grp1"/>
</dbReference>
<dbReference type="Gene3D" id="3.40.50.2000">
    <property type="entry name" value="Glycogen Phosphorylase B"/>
    <property type="match status" value="2"/>
</dbReference>
<dbReference type="PANTHER" id="PTHR45947">
    <property type="entry name" value="SULFOQUINOVOSYL TRANSFERASE SQD2"/>
    <property type="match status" value="1"/>
</dbReference>
<accession>A0ABR9K107</accession>
<organism evidence="5 6">
    <name type="scientific">Actinomadura algeriensis</name>
    <dbReference type="NCBI Taxonomy" id="1679523"/>
    <lineage>
        <taxon>Bacteria</taxon>
        <taxon>Bacillati</taxon>
        <taxon>Actinomycetota</taxon>
        <taxon>Actinomycetes</taxon>
        <taxon>Streptosporangiales</taxon>
        <taxon>Thermomonosporaceae</taxon>
        <taxon>Actinomadura</taxon>
    </lineage>
</organism>
<evidence type="ECO:0000313" key="5">
    <source>
        <dbReference type="EMBL" id="MBE1536522.1"/>
    </source>
</evidence>
<dbReference type="PANTHER" id="PTHR45947:SF3">
    <property type="entry name" value="SULFOQUINOVOSYL TRANSFERASE SQD2"/>
    <property type="match status" value="1"/>
</dbReference>
<evidence type="ECO:0000256" key="3">
    <source>
        <dbReference type="SAM" id="MobiDB-lite"/>
    </source>
</evidence>
<keyword evidence="1" id="KW-0328">Glycosyltransferase</keyword>
<evidence type="ECO:0000313" key="6">
    <source>
        <dbReference type="Proteomes" id="UP000627838"/>
    </source>
</evidence>
<keyword evidence="6" id="KW-1185">Reference proteome</keyword>
<dbReference type="CDD" id="cd03801">
    <property type="entry name" value="GT4_PimA-like"/>
    <property type="match status" value="1"/>
</dbReference>
<gene>
    <name evidence="5" type="ORF">H4W34_006355</name>
</gene>
<feature type="compositionally biased region" description="Gly residues" evidence="3">
    <location>
        <begin position="31"/>
        <end position="42"/>
    </location>
</feature>
<evidence type="ECO:0000259" key="4">
    <source>
        <dbReference type="Pfam" id="PF13579"/>
    </source>
</evidence>
<dbReference type="EMBL" id="JADBDZ010000001">
    <property type="protein sequence ID" value="MBE1536522.1"/>
    <property type="molecule type" value="Genomic_DNA"/>
</dbReference>
<dbReference type="Pfam" id="PF13692">
    <property type="entry name" value="Glyco_trans_1_4"/>
    <property type="match status" value="1"/>
</dbReference>
<protein>
    <submittedName>
        <fullName evidence="5">Glycosyltransferase involved in cell wall biosynthesis</fullName>
    </submittedName>
</protein>